<keyword evidence="2" id="KW-0489">Methyltransferase</keyword>
<protein>
    <submittedName>
        <fullName evidence="2">Methyltransferase domain-containing protein</fullName>
    </submittedName>
</protein>
<comment type="caution">
    <text evidence="2">The sequence shown here is derived from an EMBL/GenBank/DDBJ whole genome shotgun (WGS) entry which is preliminary data.</text>
</comment>
<evidence type="ECO:0000313" key="2">
    <source>
        <dbReference type="EMBL" id="MDT0261556.1"/>
    </source>
</evidence>
<dbReference type="RefSeq" id="WP_311422710.1">
    <property type="nucleotide sequence ID" value="NZ_JAVREH010000008.1"/>
</dbReference>
<reference evidence="3" key="1">
    <citation type="submission" date="2023-07" db="EMBL/GenBank/DDBJ databases">
        <title>30 novel species of actinomycetes from the DSMZ collection.</title>
        <authorList>
            <person name="Nouioui I."/>
        </authorList>
    </citation>
    <scope>NUCLEOTIDE SEQUENCE [LARGE SCALE GENOMIC DNA]</scope>
    <source>
        <strain evidence="3">DSM 44399</strain>
    </source>
</reference>
<dbReference type="Proteomes" id="UP001183176">
    <property type="component" value="Unassembled WGS sequence"/>
</dbReference>
<dbReference type="EMBL" id="JAVREH010000008">
    <property type="protein sequence ID" value="MDT0261556.1"/>
    <property type="molecule type" value="Genomic_DNA"/>
</dbReference>
<evidence type="ECO:0000313" key="3">
    <source>
        <dbReference type="Proteomes" id="UP001183176"/>
    </source>
</evidence>
<dbReference type="GO" id="GO:0008168">
    <property type="term" value="F:methyltransferase activity"/>
    <property type="evidence" value="ECO:0007669"/>
    <property type="project" value="UniProtKB-KW"/>
</dbReference>
<dbReference type="Gene3D" id="3.40.50.150">
    <property type="entry name" value="Vaccinia Virus protein VP39"/>
    <property type="match status" value="1"/>
</dbReference>
<sequence>MASDFERLIAEGESAPVAGWDFSWFAGRATEQRPAWGYARLIGERMAAVSSGLDIQTGGGEVLATIGQPPPRLCATESWPPNGAIATRNLAPLGCAVVQVGDDQPLPFRPASFDLITSRHPTVVLWHEISRVLRPGGTYLSQQIGVGSNRALYEYLMGPLPHPADTGVERVRQALADAGLTPVDVRHESTRVTFDDIGAVVAFLRKVIWTVPDFSVRRYRQRLSELHDQIQREGPFASSSERVLVVAEKPAQRMAPSC</sequence>
<keyword evidence="3" id="KW-1185">Reference proteome</keyword>
<name>A0ABU2J9A2_9ACTN</name>
<dbReference type="PANTHER" id="PTHR43460:SF1">
    <property type="entry name" value="METHYLTRANSFERASE TYPE 11 DOMAIN-CONTAINING PROTEIN"/>
    <property type="match status" value="1"/>
</dbReference>
<dbReference type="PANTHER" id="PTHR43460">
    <property type="entry name" value="METHYLTRANSFERASE"/>
    <property type="match status" value="1"/>
</dbReference>
<dbReference type="InterPro" id="IPR052939">
    <property type="entry name" value="23S_rRNA_MeTrnsfrase_RlmA"/>
</dbReference>
<dbReference type="Pfam" id="PF08241">
    <property type="entry name" value="Methyltransf_11"/>
    <property type="match status" value="1"/>
</dbReference>
<gene>
    <name evidence="2" type="ORF">RM423_09140</name>
</gene>
<dbReference type="SUPFAM" id="SSF53335">
    <property type="entry name" value="S-adenosyl-L-methionine-dependent methyltransferases"/>
    <property type="match status" value="1"/>
</dbReference>
<accession>A0ABU2J9A2</accession>
<proteinExistence type="predicted"/>
<dbReference type="InterPro" id="IPR029063">
    <property type="entry name" value="SAM-dependent_MTases_sf"/>
</dbReference>
<dbReference type="GO" id="GO:0032259">
    <property type="term" value="P:methylation"/>
    <property type="evidence" value="ECO:0007669"/>
    <property type="project" value="UniProtKB-KW"/>
</dbReference>
<organism evidence="2 3">
    <name type="scientific">Jatrophihabitans lederbergiae</name>
    <dbReference type="NCBI Taxonomy" id="3075547"/>
    <lineage>
        <taxon>Bacteria</taxon>
        <taxon>Bacillati</taxon>
        <taxon>Actinomycetota</taxon>
        <taxon>Actinomycetes</taxon>
        <taxon>Jatrophihabitantales</taxon>
        <taxon>Jatrophihabitantaceae</taxon>
        <taxon>Jatrophihabitans</taxon>
    </lineage>
</organism>
<feature type="domain" description="Methyltransferase type 11" evidence="1">
    <location>
        <begin position="53"/>
        <end position="139"/>
    </location>
</feature>
<keyword evidence="2" id="KW-0808">Transferase</keyword>
<evidence type="ECO:0000259" key="1">
    <source>
        <dbReference type="Pfam" id="PF08241"/>
    </source>
</evidence>
<dbReference type="InterPro" id="IPR013216">
    <property type="entry name" value="Methyltransf_11"/>
</dbReference>